<protein>
    <submittedName>
        <fullName evidence="9">Diguanylate cyclase</fullName>
    </submittedName>
</protein>
<dbReference type="EMBL" id="VULN01000001">
    <property type="protein sequence ID" value="MSS81106.1"/>
    <property type="molecule type" value="Genomic_DNA"/>
</dbReference>
<dbReference type="AlphaFoldDB" id="A0A6N7VYM2"/>
<name>A0A6N7VYM2_ACIFE</name>
<keyword evidence="5 6" id="KW-0472">Membrane</keyword>
<dbReference type="InterPro" id="IPR050469">
    <property type="entry name" value="Diguanylate_Cyclase"/>
</dbReference>
<dbReference type="SUPFAM" id="SSF158472">
    <property type="entry name" value="HAMP domain-like"/>
    <property type="match status" value="1"/>
</dbReference>
<evidence type="ECO:0000313" key="10">
    <source>
        <dbReference type="Proteomes" id="UP000441455"/>
    </source>
</evidence>
<dbReference type="Gene3D" id="3.30.70.270">
    <property type="match status" value="1"/>
</dbReference>
<comment type="caution">
    <text evidence="9">The sequence shown here is derived from an EMBL/GenBank/DDBJ whole genome shotgun (WGS) entry which is preliminary data.</text>
</comment>
<evidence type="ECO:0000259" key="8">
    <source>
        <dbReference type="PROSITE" id="PS50887"/>
    </source>
</evidence>
<feature type="domain" description="GGDEF" evidence="8">
    <location>
        <begin position="427"/>
        <end position="557"/>
    </location>
</feature>
<dbReference type="OrthoDB" id="9805474at2"/>
<accession>A0A6N7VYM2</accession>
<evidence type="ECO:0000313" key="9">
    <source>
        <dbReference type="EMBL" id="MSS81106.1"/>
    </source>
</evidence>
<dbReference type="Proteomes" id="UP000441455">
    <property type="component" value="Unassembled WGS sequence"/>
</dbReference>
<dbReference type="InterPro" id="IPR003660">
    <property type="entry name" value="HAMP_dom"/>
</dbReference>
<evidence type="ECO:0000256" key="6">
    <source>
        <dbReference type="SAM" id="Phobius"/>
    </source>
</evidence>
<dbReference type="InterPro" id="IPR033479">
    <property type="entry name" value="dCache_1"/>
</dbReference>
<reference evidence="9 10" key="1">
    <citation type="submission" date="2019-08" db="EMBL/GenBank/DDBJ databases">
        <title>In-depth cultivation of the pig gut microbiome towards novel bacterial diversity and tailored functional studies.</title>
        <authorList>
            <person name="Wylensek D."/>
            <person name="Hitch T.C.A."/>
            <person name="Clavel T."/>
        </authorList>
    </citation>
    <scope>NUCLEOTIDE SEQUENCE [LARGE SCALE GENOMIC DNA]</scope>
    <source>
        <strain evidence="9 10">WCA-389-WT-5B</strain>
    </source>
</reference>
<dbReference type="Pfam" id="PF00990">
    <property type="entry name" value="GGDEF"/>
    <property type="match status" value="1"/>
</dbReference>
<evidence type="ECO:0000256" key="2">
    <source>
        <dbReference type="ARBA" id="ARBA00022475"/>
    </source>
</evidence>
<dbReference type="GO" id="GO:0052621">
    <property type="term" value="F:diguanylate cyclase activity"/>
    <property type="evidence" value="ECO:0007669"/>
    <property type="project" value="TreeGrafter"/>
</dbReference>
<dbReference type="Pfam" id="PF00672">
    <property type="entry name" value="HAMP"/>
    <property type="match status" value="1"/>
</dbReference>
<organism evidence="9 10">
    <name type="scientific">Acidaminococcus fermentans</name>
    <dbReference type="NCBI Taxonomy" id="905"/>
    <lineage>
        <taxon>Bacteria</taxon>
        <taxon>Bacillati</taxon>
        <taxon>Bacillota</taxon>
        <taxon>Negativicutes</taxon>
        <taxon>Acidaminococcales</taxon>
        <taxon>Acidaminococcaceae</taxon>
        <taxon>Acidaminococcus</taxon>
    </lineage>
</organism>
<dbReference type="PROSITE" id="PS50885">
    <property type="entry name" value="HAMP"/>
    <property type="match status" value="1"/>
</dbReference>
<keyword evidence="4 6" id="KW-1133">Transmembrane helix</keyword>
<dbReference type="Gene3D" id="3.30.450.20">
    <property type="entry name" value="PAS domain"/>
    <property type="match status" value="1"/>
</dbReference>
<dbReference type="GO" id="GO:0005886">
    <property type="term" value="C:plasma membrane"/>
    <property type="evidence" value="ECO:0007669"/>
    <property type="project" value="UniProtKB-SubCell"/>
</dbReference>
<dbReference type="InterPro" id="IPR043128">
    <property type="entry name" value="Rev_trsase/Diguanyl_cyclase"/>
</dbReference>
<dbReference type="PANTHER" id="PTHR45138">
    <property type="entry name" value="REGULATORY COMPONENTS OF SENSORY TRANSDUCTION SYSTEM"/>
    <property type="match status" value="1"/>
</dbReference>
<dbReference type="CDD" id="cd01949">
    <property type="entry name" value="GGDEF"/>
    <property type="match status" value="1"/>
</dbReference>
<dbReference type="NCBIfam" id="TIGR00254">
    <property type="entry name" value="GGDEF"/>
    <property type="match status" value="1"/>
</dbReference>
<dbReference type="InterPro" id="IPR029787">
    <property type="entry name" value="Nucleotide_cyclase"/>
</dbReference>
<dbReference type="CDD" id="cd06225">
    <property type="entry name" value="HAMP"/>
    <property type="match status" value="1"/>
</dbReference>
<dbReference type="PANTHER" id="PTHR45138:SF9">
    <property type="entry name" value="DIGUANYLATE CYCLASE DGCM-RELATED"/>
    <property type="match status" value="1"/>
</dbReference>
<dbReference type="SMART" id="SM00267">
    <property type="entry name" value="GGDEF"/>
    <property type="match status" value="1"/>
</dbReference>
<evidence type="ECO:0000256" key="5">
    <source>
        <dbReference type="ARBA" id="ARBA00023136"/>
    </source>
</evidence>
<sequence>MWIKFRSLRSQFLLIILGITVSLVLIMGFLDLQTVTTTSTRIATMSLNWQAQRTSAPIQSTLTEAKDMTDALARSLEADIDDPRALRDPAVQQQILDHLEKQFHLSAESSSTIFGYYLQFNSEYTGHPNGFWYTWDPERKAYVPHTPEEMGQYFYKDRHLRKFFQDLRKGGQPVWRPPYNDHNFAVRRISYVVPVYKNQQFVGFVGLSIRMDTLISMIRDTRIYESGYAVLFSNEGELYYHPDYPEGAPTTLKDFGLEPYAEVLKGRDSNDQLLSYHYKGQEKELAFITLRNSMNLGIIAPDEEIYEERRISYGRNLFLMVFFGLITSGMAIAGANRIIQPLKEIDEAARRMGQGNYDTLLHSTQKDEVGDLARNMDQTMLRMKEMVDRLENQALEDNLTQVKNTRAYQLKVQELDRLIRKDPAKVPSFGVLMVDVNDLKGVNDRYGHARGNDLLLRTVKYICDLFKHSPVYRVGGDEFVVILQKEDYHNREAILSQLKPWNRKRNYEDDRPWDQLAFASGFSAYDPENDINFLHVFLRADAVMYENKKKAEGNRMR</sequence>
<dbReference type="InterPro" id="IPR000160">
    <property type="entry name" value="GGDEF_dom"/>
</dbReference>
<dbReference type="SMART" id="SM00304">
    <property type="entry name" value="HAMP"/>
    <property type="match status" value="1"/>
</dbReference>
<gene>
    <name evidence="9" type="ORF">FX155_00490</name>
</gene>
<dbReference type="GO" id="GO:0007165">
    <property type="term" value="P:signal transduction"/>
    <property type="evidence" value="ECO:0007669"/>
    <property type="project" value="InterPro"/>
</dbReference>
<dbReference type="Gene3D" id="6.10.340.10">
    <property type="match status" value="1"/>
</dbReference>
<dbReference type="CDD" id="cd12913">
    <property type="entry name" value="PDC1_MCP_like"/>
    <property type="match status" value="1"/>
</dbReference>
<dbReference type="Pfam" id="PF02743">
    <property type="entry name" value="dCache_1"/>
    <property type="match status" value="1"/>
</dbReference>
<dbReference type="SUPFAM" id="SSF55073">
    <property type="entry name" value="Nucleotide cyclase"/>
    <property type="match status" value="1"/>
</dbReference>
<keyword evidence="2" id="KW-1003">Cell membrane</keyword>
<evidence type="ECO:0000256" key="4">
    <source>
        <dbReference type="ARBA" id="ARBA00022989"/>
    </source>
</evidence>
<evidence type="ECO:0000256" key="3">
    <source>
        <dbReference type="ARBA" id="ARBA00022692"/>
    </source>
</evidence>
<evidence type="ECO:0000259" key="7">
    <source>
        <dbReference type="PROSITE" id="PS50885"/>
    </source>
</evidence>
<feature type="domain" description="HAMP" evidence="7">
    <location>
        <begin position="336"/>
        <end position="388"/>
    </location>
</feature>
<proteinExistence type="predicted"/>
<comment type="subcellular location">
    <subcellularLocation>
        <location evidence="1">Cell membrane</location>
        <topology evidence="1">Multi-pass membrane protein</topology>
    </subcellularLocation>
</comment>
<dbReference type="PROSITE" id="PS50887">
    <property type="entry name" value="GGDEF"/>
    <property type="match status" value="1"/>
</dbReference>
<feature type="transmembrane region" description="Helical" evidence="6">
    <location>
        <begin position="12"/>
        <end position="30"/>
    </location>
</feature>
<dbReference type="RefSeq" id="WP_022487568.1">
    <property type="nucleotide sequence ID" value="NZ_VULN01000001.1"/>
</dbReference>
<keyword evidence="3 6" id="KW-0812">Transmembrane</keyword>
<evidence type="ECO:0000256" key="1">
    <source>
        <dbReference type="ARBA" id="ARBA00004651"/>
    </source>
</evidence>